<accession>A0ABW8JN67</accession>
<evidence type="ECO:0000256" key="1">
    <source>
        <dbReference type="ARBA" id="ARBA00010996"/>
    </source>
</evidence>
<dbReference type="Pfam" id="PF02630">
    <property type="entry name" value="SCO1-SenC"/>
    <property type="match status" value="1"/>
</dbReference>
<gene>
    <name evidence="3" type="ORF">ISP17_01205</name>
</gene>
<evidence type="ECO:0000256" key="2">
    <source>
        <dbReference type="SAM" id="SignalP"/>
    </source>
</evidence>
<dbReference type="EMBL" id="JADIKM010000001">
    <property type="protein sequence ID" value="MFK2902563.1"/>
    <property type="molecule type" value="Genomic_DNA"/>
</dbReference>
<dbReference type="CDD" id="cd02968">
    <property type="entry name" value="SCO"/>
    <property type="match status" value="1"/>
</dbReference>
<evidence type="ECO:0000313" key="3">
    <source>
        <dbReference type="EMBL" id="MFK2902563.1"/>
    </source>
</evidence>
<protein>
    <submittedName>
        <fullName evidence="3">SCO family protein</fullName>
    </submittedName>
</protein>
<keyword evidence="2" id="KW-0732">Signal</keyword>
<proteinExistence type="inferred from homology"/>
<dbReference type="Proteomes" id="UP001620460">
    <property type="component" value="Unassembled WGS sequence"/>
</dbReference>
<dbReference type="PANTHER" id="PTHR12151">
    <property type="entry name" value="ELECTRON TRANSPORT PROTIN SCO1/SENC FAMILY MEMBER"/>
    <property type="match status" value="1"/>
</dbReference>
<evidence type="ECO:0000313" key="4">
    <source>
        <dbReference type="Proteomes" id="UP001620460"/>
    </source>
</evidence>
<dbReference type="Gene3D" id="3.40.30.10">
    <property type="entry name" value="Glutaredoxin"/>
    <property type="match status" value="1"/>
</dbReference>
<sequence length="192" mass="20480">MKHFTAFLMSVLLTGPAFAAPATAPAPLPGDSVYQLAATLTDQDGHTAPWAARRGTPQIVSMFYASCTMVCPMIIDTMKATRRAAGEPAALGLLAVSFDPARDNTDALRRYAAAHRLDLRWWTLAHATPADTRSLAALLGVQYRPLPDGDFNHSSVLLLLDADGRIVARSTIIGRTDPAFVAAVRQLAGAQP</sequence>
<feature type="signal peptide" evidence="2">
    <location>
        <begin position="1"/>
        <end position="19"/>
    </location>
</feature>
<dbReference type="SUPFAM" id="SSF52833">
    <property type="entry name" value="Thioredoxin-like"/>
    <property type="match status" value="1"/>
</dbReference>
<dbReference type="RefSeq" id="WP_404629686.1">
    <property type="nucleotide sequence ID" value="NZ_JADIKM010000001.1"/>
</dbReference>
<comment type="caution">
    <text evidence="3">The sequence shown here is derived from an EMBL/GenBank/DDBJ whole genome shotgun (WGS) entry which is preliminary data.</text>
</comment>
<keyword evidence="4" id="KW-1185">Reference proteome</keyword>
<reference evidence="3 4" key="1">
    <citation type="submission" date="2020-10" db="EMBL/GenBank/DDBJ databases">
        <title>Phylogeny of dyella-like bacteria.</title>
        <authorList>
            <person name="Fu J."/>
        </authorList>
    </citation>
    <scope>NUCLEOTIDE SEQUENCE [LARGE SCALE GENOMIC DNA]</scope>
    <source>
        <strain evidence="3 4">Gsoil3046</strain>
    </source>
</reference>
<dbReference type="InterPro" id="IPR003782">
    <property type="entry name" value="SCO1/SenC"/>
</dbReference>
<name>A0ABW8JN67_9GAMM</name>
<organism evidence="3 4">
    <name type="scientific">Dyella ginsengisoli</name>
    <dbReference type="NCBI Taxonomy" id="363848"/>
    <lineage>
        <taxon>Bacteria</taxon>
        <taxon>Pseudomonadati</taxon>
        <taxon>Pseudomonadota</taxon>
        <taxon>Gammaproteobacteria</taxon>
        <taxon>Lysobacterales</taxon>
        <taxon>Rhodanobacteraceae</taxon>
        <taxon>Dyella</taxon>
    </lineage>
</organism>
<comment type="similarity">
    <text evidence="1">Belongs to the SCO1/2 family.</text>
</comment>
<feature type="chain" id="PRO_5046009801" evidence="2">
    <location>
        <begin position="20"/>
        <end position="192"/>
    </location>
</feature>
<dbReference type="PANTHER" id="PTHR12151:SF25">
    <property type="entry name" value="LINALOOL DEHYDRATASE_ISOMERASE DOMAIN-CONTAINING PROTEIN"/>
    <property type="match status" value="1"/>
</dbReference>
<dbReference type="InterPro" id="IPR036249">
    <property type="entry name" value="Thioredoxin-like_sf"/>
</dbReference>